<feature type="region of interest" description="Disordered" evidence="1">
    <location>
        <begin position="270"/>
        <end position="301"/>
    </location>
</feature>
<proteinExistence type="predicted"/>
<feature type="compositionally biased region" description="Low complexity" evidence="1">
    <location>
        <begin position="288"/>
        <end position="301"/>
    </location>
</feature>
<name>J0L9L2_AURST</name>
<protein>
    <submittedName>
        <fullName evidence="2">Uncharacterized protein</fullName>
    </submittedName>
</protein>
<evidence type="ECO:0000313" key="2">
    <source>
        <dbReference type="EMBL" id="EJD33051.1"/>
    </source>
</evidence>
<reference evidence="3" key="1">
    <citation type="journal article" date="2012" name="Science">
        <title>The Paleozoic origin of enzymatic lignin decomposition reconstructed from 31 fungal genomes.</title>
        <authorList>
            <person name="Floudas D."/>
            <person name="Binder M."/>
            <person name="Riley R."/>
            <person name="Barry K."/>
            <person name="Blanchette R.A."/>
            <person name="Henrissat B."/>
            <person name="Martinez A.T."/>
            <person name="Otillar R."/>
            <person name="Spatafora J.W."/>
            <person name="Yadav J.S."/>
            <person name="Aerts A."/>
            <person name="Benoit I."/>
            <person name="Boyd A."/>
            <person name="Carlson A."/>
            <person name="Copeland A."/>
            <person name="Coutinho P.M."/>
            <person name="de Vries R.P."/>
            <person name="Ferreira P."/>
            <person name="Findley K."/>
            <person name="Foster B."/>
            <person name="Gaskell J."/>
            <person name="Glotzer D."/>
            <person name="Gorecki P."/>
            <person name="Heitman J."/>
            <person name="Hesse C."/>
            <person name="Hori C."/>
            <person name="Igarashi K."/>
            <person name="Jurgens J.A."/>
            <person name="Kallen N."/>
            <person name="Kersten P."/>
            <person name="Kohler A."/>
            <person name="Kuees U."/>
            <person name="Kumar T.K.A."/>
            <person name="Kuo A."/>
            <person name="LaButti K."/>
            <person name="Larrondo L.F."/>
            <person name="Lindquist E."/>
            <person name="Ling A."/>
            <person name="Lombard V."/>
            <person name="Lucas S."/>
            <person name="Lundell T."/>
            <person name="Martin R."/>
            <person name="McLaughlin D.J."/>
            <person name="Morgenstern I."/>
            <person name="Morin E."/>
            <person name="Murat C."/>
            <person name="Nagy L.G."/>
            <person name="Nolan M."/>
            <person name="Ohm R.A."/>
            <person name="Patyshakuliyeva A."/>
            <person name="Rokas A."/>
            <person name="Ruiz-Duenas F.J."/>
            <person name="Sabat G."/>
            <person name="Salamov A."/>
            <person name="Samejima M."/>
            <person name="Schmutz J."/>
            <person name="Slot J.C."/>
            <person name="St John F."/>
            <person name="Stenlid J."/>
            <person name="Sun H."/>
            <person name="Sun S."/>
            <person name="Syed K."/>
            <person name="Tsang A."/>
            <person name="Wiebenga A."/>
            <person name="Young D."/>
            <person name="Pisabarro A."/>
            <person name="Eastwood D.C."/>
            <person name="Martin F."/>
            <person name="Cullen D."/>
            <person name="Grigoriev I.V."/>
            <person name="Hibbett D.S."/>
        </authorList>
    </citation>
    <scope>NUCLEOTIDE SEQUENCE [LARGE SCALE GENOMIC DNA]</scope>
    <source>
        <strain evidence="3">TFB10046</strain>
    </source>
</reference>
<dbReference type="InParanoid" id="J0L9L2"/>
<feature type="non-terminal residue" evidence="2">
    <location>
        <position position="301"/>
    </location>
</feature>
<dbReference type="EMBL" id="JH688470">
    <property type="protein sequence ID" value="EJD33051.1"/>
    <property type="molecule type" value="Genomic_DNA"/>
</dbReference>
<dbReference type="AlphaFoldDB" id="J0L9L2"/>
<organism evidence="2 3">
    <name type="scientific">Auricularia subglabra (strain TFB-10046 / SS5)</name>
    <name type="common">White-rot fungus</name>
    <name type="synonym">Auricularia delicata (strain TFB10046)</name>
    <dbReference type="NCBI Taxonomy" id="717982"/>
    <lineage>
        <taxon>Eukaryota</taxon>
        <taxon>Fungi</taxon>
        <taxon>Dikarya</taxon>
        <taxon>Basidiomycota</taxon>
        <taxon>Agaricomycotina</taxon>
        <taxon>Agaricomycetes</taxon>
        <taxon>Auriculariales</taxon>
        <taxon>Auriculariaceae</taxon>
        <taxon>Auricularia</taxon>
    </lineage>
</organism>
<evidence type="ECO:0000313" key="3">
    <source>
        <dbReference type="Proteomes" id="UP000006514"/>
    </source>
</evidence>
<accession>J0L9L2</accession>
<feature type="region of interest" description="Disordered" evidence="1">
    <location>
        <begin position="180"/>
        <end position="202"/>
    </location>
</feature>
<evidence type="ECO:0000256" key="1">
    <source>
        <dbReference type="SAM" id="MobiDB-lite"/>
    </source>
</evidence>
<gene>
    <name evidence="2" type="ORF">AURDEDRAFT_131879</name>
</gene>
<keyword evidence="3" id="KW-1185">Reference proteome</keyword>
<dbReference type="Proteomes" id="UP000006514">
    <property type="component" value="Unassembled WGS sequence"/>
</dbReference>
<dbReference type="KEGG" id="adl:AURDEDRAFT_131879"/>
<sequence length="301" mass="33776">MSSFSHFLRPQAMTDPLFKACVEWATCMDQAVNNELPVPLDEVPLLYDTFRRTNPDTIDPVFARALQRHQRERRLVQHLRESNIPIPPPPPAVAMVPLPAIELMLANTKAMLGTVQRDARWQLQSALRAVGRSVPPPPAPPMRGFRNRNWNRRDQQDHRALPELDDFLLSFINEFTPDYAPRPRNSMRRPGFGHNGPTGPRLRDRLLRRAGRPRTIATASTSARTRRTRPLRTPFASRRLILTLGFSSASPYNDAPTQPEAQAPMAPIFDLRTPEPPIAISDDGSHGTATPRAASPAPSVH</sequence>